<proteinExistence type="predicted"/>
<dbReference type="Proteomes" id="UP000242715">
    <property type="component" value="Unassembled WGS sequence"/>
</dbReference>
<dbReference type="GO" id="GO:0008380">
    <property type="term" value="P:RNA splicing"/>
    <property type="evidence" value="ECO:0007669"/>
    <property type="project" value="UniProtKB-KW"/>
</dbReference>
<evidence type="ECO:0000259" key="6">
    <source>
        <dbReference type="PROSITE" id="PS50102"/>
    </source>
</evidence>
<dbReference type="GO" id="GO:0003723">
    <property type="term" value="F:RNA binding"/>
    <property type="evidence" value="ECO:0007669"/>
    <property type="project" value="UniProtKB-UniRule"/>
</dbReference>
<evidence type="ECO:0000256" key="4">
    <source>
        <dbReference type="PROSITE-ProRule" id="PRU00176"/>
    </source>
</evidence>
<evidence type="ECO:0000313" key="8">
    <source>
        <dbReference type="Proteomes" id="UP000242715"/>
    </source>
</evidence>
<dbReference type="InterPro" id="IPR000504">
    <property type="entry name" value="RRM_dom"/>
</dbReference>
<keyword evidence="4" id="KW-0694">RNA-binding</keyword>
<dbReference type="SMART" id="SM00360">
    <property type="entry name" value="RRM"/>
    <property type="match status" value="1"/>
</dbReference>
<feature type="region of interest" description="Disordered" evidence="5">
    <location>
        <begin position="290"/>
        <end position="315"/>
    </location>
</feature>
<dbReference type="GO" id="GO:0006397">
    <property type="term" value="P:mRNA processing"/>
    <property type="evidence" value="ECO:0007669"/>
    <property type="project" value="UniProtKB-KW"/>
</dbReference>
<dbReference type="InterPro" id="IPR012677">
    <property type="entry name" value="Nucleotide-bd_a/b_plait_sf"/>
</dbReference>
<keyword evidence="8" id="KW-1185">Reference proteome</keyword>
<gene>
    <name evidence="7" type="ORF">TSUD_300390</name>
</gene>
<dbReference type="InterPro" id="IPR035979">
    <property type="entry name" value="RBD_domain_sf"/>
</dbReference>
<name>A0A2Z6P7P0_TRISU</name>
<dbReference type="SUPFAM" id="SSF54928">
    <property type="entry name" value="RNA-binding domain, RBD"/>
    <property type="match status" value="1"/>
</dbReference>
<feature type="region of interest" description="Disordered" evidence="5">
    <location>
        <begin position="515"/>
        <end position="537"/>
    </location>
</feature>
<dbReference type="EMBL" id="DF974114">
    <property type="protein sequence ID" value="GAU45310.1"/>
    <property type="molecule type" value="Genomic_DNA"/>
</dbReference>
<keyword evidence="2" id="KW-0747">Spliceosome</keyword>
<dbReference type="AlphaFoldDB" id="A0A2Z6P7P0"/>
<protein>
    <recommendedName>
        <fullName evidence="6">RRM domain-containing protein</fullName>
    </recommendedName>
</protein>
<dbReference type="PANTHER" id="PTHR23147">
    <property type="entry name" value="SERINE/ARGININE RICH SPLICING FACTOR"/>
    <property type="match status" value="1"/>
</dbReference>
<evidence type="ECO:0000256" key="5">
    <source>
        <dbReference type="SAM" id="MobiDB-lite"/>
    </source>
</evidence>
<organism evidence="7 8">
    <name type="scientific">Trifolium subterraneum</name>
    <name type="common">Subterranean clover</name>
    <dbReference type="NCBI Taxonomy" id="3900"/>
    <lineage>
        <taxon>Eukaryota</taxon>
        <taxon>Viridiplantae</taxon>
        <taxon>Streptophyta</taxon>
        <taxon>Embryophyta</taxon>
        <taxon>Tracheophyta</taxon>
        <taxon>Spermatophyta</taxon>
        <taxon>Magnoliopsida</taxon>
        <taxon>eudicotyledons</taxon>
        <taxon>Gunneridae</taxon>
        <taxon>Pentapetalae</taxon>
        <taxon>rosids</taxon>
        <taxon>fabids</taxon>
        <taxon>Fabales</taxon>
        <taxon>Fabaceae</taxon>
        <taxon>Papilionoideae</taxon>
        <taxon>50 kb inversion clade</taxon>
        <taxon>NPAAA clade</taxon>
        <taxon>Hologalegina</taxon>
        <taxon>IRL clade</taxon>
        <taxon>Trifolieae</taxon>
        <taxon>Trifolium</taxon>
    </lineage>
</organism>
<dbReference type="CDD" id="cd00590">
    <property type="entry name" value="RRM_SF"/>
    <property type="match status" value="1"/>
</dbReference>
<dbReference type="PROSITE" id="PS50102">
    <property type="entry name" value="RRM"/>
    <property type="match status" value="1"/>
</dbReference>
<dbReference type="OrthoDB" id="1750508at2759"/>
<keyword evidence="3" id="KW-0508">mRNA splicing</keyword>
<evidence type="ECO:0000256" key="2">
    <source>
        <dbReference type="ARBA" id="ARBA00022728"/>
    </source>
</evidence>
<reference evidence="8" key="1">
    <citation type="journal article" date="2017" name="Front. Plant Sci.">
        <title>Climate Clever Clovers: New Paradigm to Reduce the Environmental Footprint of Ruminants by Breeding Low Methanogenic Forages Utilizing Haplotype Variation.</title>
        <authorList>
            <person name="Kaur P."/>
            <person name="Appels R."/>
            <person name="Bayer P.E."/>
            <person name="Keeble-Gagnere G."/>
            <person name="Wang J."/>
            <person name="Hirakawa H."/>
            <person name="Shirasawa K."/>
            <person name="Vercoe P."/>
            <person name="Stefanova K."/>
            <person name="Durmic Z."/>
            <person name="Nichols P."/>
            <person name="Revell C."/>
            <person name="Isobe S.N."/>
            <person name="Edwards D."/>
            <person name="Erskine W."/>
        </authorList>
    </citation>
    <scope>NUCLEOTIDE SEQUENCE [LARGE SCALE GENOMIC DNA]</scope>
    <source>
        <strain evidence="8">cv. Daliak</strain>
    </source>
</reference>
<evidence type="ECO:0000256" key="3">
    <source>
        <dbReference type="ARBA" id="ARBA00023187"/>
    </source>
</evidence>
<dbReference type="Gene3D" id="3.30.70.330">
    <property type="match status" value="1"/>
</dbReference>
<keyword evidence="1" id="KW-0507">mRNA processing</keyword>
<dbReference type="InterPro" id="IPR050907">
    <property type="entry name" value="SRSF"/>
</dbReference>
<dbReference type="GO" id="GO:0005681">
    <property type="term" value="C:spliceosomal complex"/>
    <property type="evidence" value="ECO:0007669"/>
    <property type="project" value="UniProtKB-KW"/>
</dbReference>
<sequence>MSRERGLSGYVRTAQQECVSFFFTNFPHTEDVVGLRKTFGSFGRIGDLFIPSKRTKFNQRFGFVRFRAVWDVDELLLKLQDIWLGTYKLRVNIAKFRRDNSTYLPQKSPSGVLVKHATPCDGRSVVVDISSDRLAFLEKCLVGYIKEGADLLTFTDSLVLHGLLDVSVHPMGGGLILISSKIEGLLLSLFAQGWWGAWFTKLERWSPNILSCRREVWLDVWGLPLQCWGVDVFAKIANSFVVFLKVYEIRLRQTSFVTGRVKVSLPVAASGGSGYKHWYVSGEGSEASEKGFSDAGNFENDHDEGPRFSQNEEGTDLQRLVDLEERDKSPLSSLGGLSCQQTFHDTNRFSPLYDVESEELEVDSERRRLVSVSCQNTRGEGVRMCSINSSNQKHNIRNENQFLRPTEHVSEDQDLCESAILPLDGSRHVALDTNNGIGDIGPTLIGPIPVANFNCDLVQGLEGGAIQQLVRLRLVDPSIERGCGLELEFDSNLILKDNCNAQTLYVEKGVDQHTPLRLPSSARSQRSSPSSFSTFLSDLPPETVISPPIYLKRRVSWPPNYKKPLMFPTSKDSCHLNFSPDRGDLEETMEICQAGDGLVDSPLLLHSDPGDKEEIESVEKGSHHFARSLLRGDDQTTTPTNFKKPLPLFSGDRLLDEGEQGNASLVRPALDGPSCSSLALCPNPGMTPTHFSVGIMLVNGEPMTPPEGIGVIQGINLGVHLEGSPIPCTRLSVSPKVFSSGSSSGV</sequence>
<accession>A0A2Z6P7P0</accession>
<feature type="domain" description="RRM" evidence="6">
    <location>
        <begin position="19"/>
        <end position="96"/>
    </location>
</feature>
<evidence type="ECO:0000256" key="1">
    <source>
        <dbReference type="ARBA" id="ARBA00022664"/>
    </source>
</evidence>
<evidence type="ECO:0000313" key="7">
    <source>
        <dbReference type="EMBL" id="GAU45310.1"/>
    </source>
</evidence>
<dbReference type="Pfam" id="PF00076">
    <property type="entry name" value="RRM_1"/>
    <property type="match status" value="1"/>
</dbReference>